<comment type="cofactor">
    <cofactor evidence="1">
        <name>FAD</name>
        <dbReference type="ChEBI" id="CHEBI:57692"/>
    </cofactor>
</comment>
<dbReference type="PANTHER" id="PTHR42934">
    <property type="entry name" value="GLYCOLATE OXIDASE SUBUNIT GLCD"/>
    <property type="match status" value="1"/>
</dbReference>
<dbReference type="PROSITE" id="PS51387">
    <property type="entry name" value="FAD_PCMH"/>
    <property type="match status" value="1"/>
</dbReference>
<evidence type="ECO:0000259" key="5">
    <source>
        <dbReference type="PROSITE" id="PS51387"/>
    </source>
</evidence>
<dbReference type="InterPro" id="IPR036318">
    <property type="entry name" value="FAD-bd_PCMH-like_sf"/>
</dbReference>
<dbReference type="Proteomes" id="UP000306192">
    <property type="component" value="Unassembled WGS sequence"/>
</dbReference>
<dbReference type="InterPro" id="IPR004113">
    <property type="entry name" value="FAD-bd_oxidored_4_C"/>
</dbReference>
<dbReference type="GO" id="GO:0016491">
    <property type="term" value="F:oxidoreductase activity"/>
    <property type="evidence" value="ECO:0007669"/>
    <property type="project" value="UniProtKB-KW"/>
</dbReference>
<accession>A0A4T2BU60</accession>
<organism evidence="6 7">
    <name type="scientific">Subtercola vilae</name>
    <dbReference type="NCBI Taxonomy" id="2056433"/>
    <lineage>
        <taxon>Bacteria</taxon>
        <taxon>Bacillati</taxon>
        <taxon>Actinomycetota</taxon>
        <taxon>Actinomycetes</taxon>
        <taxon>Micrococcales</taxon>
        <taxon>Microbacteriaceae</taxon>
        <taxon>Subtercola</taxon>
    </lineage>
</organism>
<comment type="caution">
    <text evidence="6">The sequence shown here is derived from an EMBL/GenBank/DDBJ whole genome shotgun (WGS) entry which is preliminary data.</text>
</comment>
<keyword evidence="3" id="KW-0274">FAD</keyword>
<dbReference type="InterPro" id="IPR051914">
    <property type="entry name" value="FAD-linked_OxidoTrans_Type4"/>
</dbReference>
<dbReference type="Pfam" id="PF01565">
    <property type="entry name" value="FAD_binding_4"/>
    <property type="match status" value="1"/>
</dbReference>
<feature type="domain" description="FAD-binding PCMH-type" evidence="5">
    <location>
        <begin position="43"/>
        <end position="222"/>
    </location>
</feature>
<evidence type="ECO:0000256" key="3">
    <source>
        <dbReference type="ARBA" id="ARBA00022827"/>
    </source>
</evidence>
<gene>
    <name evidence="6" type="ORF">D4765_12050</name>
</gene>
<reference evidence="6 7" key="1">
    <citation type="journal article" date="2019" name="Microorganisms">
        <title>Systematic Affiliation and Genome Analysis of Subtercola vilae DB165(T) with Particular Emphasis on Cold Adaptation of an Isolate from a High-Altitude Cold Volcano Lake.</title>
        <authorList>
            <person name="Villalobos A.S."/>
            <person name="Wiese J."/>
            <person name="Imhoff J.F."/>
            <person name="Dorador C."/>
            <person name="Keller A."/>
            <person name="Hentschel U."/>
        </authorList>
    </citation>
    <scope>NUCLEOTIDE SEQUENCE [LARGE SCALE GENOMIC DNA]</scope>
    <source>
        <strain evidence="6 7">DB165</strain>
    </source>
</reference>
<evidence type="ECO:0000313" key="6">
    <source>
        <dbReference type="EMBL" id="TIH34870.1"/>
    </source>
</evidence>
<dbReference type="FunFam" id="1.10.45.10:FF:000001">
    <property type="entry name" value="D-lactate dehydrogenase mitochondrial"/>
    <property type="match status" value="1"/>
</dbReference>
<evidence type="ECO:0000256" key="4">
    <source>
        <dbReference type="ARBA" id="ARBA00023002"/>
    </source>
</evidence>
<evidence type="ECO:0000313" key="7">
    <source>
        <dbReference type="Proteomes" id="UP000306192"/>
    </source>
</evidence>
<evidence type="ECO:0000256" key="2">
    <source>
        <dbReference type="ARBA" id="ARBA00022630"/>
    </source>
</evidence>
<dbReference type="AlphaFoldDB" id="A0A4T2BU60"/>
<dbReference type="Pfam" id="PF02913">
    <property type="entry name" value="FAD-oxidase_C"/>
    <property type="match status" value="1"/>
</dbReference>
<dbReference type="InterPro" id="IPR016166">
    <property type="entry name" value="FAD-bd_PCMH"/>
</dbReference>
<name>A0A4T2BU60_9MICO</name>
<dbReference type="SUPFAM" id="SSF55103">
    <property type="entry name" value="FAD-linked oxidases, C-terminal domain"/>
    <property type="match status" value="1"/>
</dbReference>
<dbReference type="InterPro" id="IPR006094">
    <property type="entry name" value="Oxid_FAD_bind_N"/>
</dbReference>
<dbReference type="PANTHER" id="PTHR42934:SF2">
    <property type="entry name" value="GLYCOLATE OXIDASE SUBUNIT GLCD"/>
    <property type="match status" value="1"/>
</dbReference>
<proteinExistence type="predicted"/>
<dbReference type="InterPro" id="IPR016164">
    <property type="entry name" value="FAD-linked_Oxase-like_C"/>
</dbReference>
<keyword evidence="7" id="KW-1185">Reference proteome</keyword>
<dbReference type="OrthoDB" id="9811557at2"/>
<dbReference type="InterPro" id="IPR016169">
    <property type="entry name" value="FAD-bd_PCMH_sub2"/>
</dbReference>
<keyword evidence="2" id="KW-0285">Flavoprotein</keyword>
<dbReference type="EMBL" id="QYRT01000023">
    <property type="protein sequence ID" value="TIH34870.1"/>
    <property type="molecule type" value="Genomic_DNA"/>
</dbReference>
<dbReference type="GO" id="GO:0071949">
    <property type="term" value="F:FAD binding"/>
    <property type="evidence" value="ECO:0007669"/>
    <property type="project" value="InterPro"/>
</dbReference>
<keyword evidence="4" id="KW-0560">Oxidoreductase</keyword>
<dbReference type="InterPro" id="IPR016171">
    <property type="entry name" value="Vanillyl_alc_oxidase_C-sub2"/>
</dbReference>
<protein>
    <submittedName>
        <fullName evidence="6">FAD-binding protein</fullName>
    </submittedName>
</protein>
<sequence>MVSGVTPTEPAAWLAELTAGVATWSTTDEHTAAAGADRSGTRQAGLPSVVVYAHTVADVVHTLTVAHRHRVPVVTRGAGSGLAGGATAGSTAIVLDLASMNRIVEISPVDGLARVEPGVITADLDRAAAGHGLFYAPDPGSVAISTIGGNIATNAGGLRGAKYGVTRDAVLALDVVLADGTVVHTGRDTVKGVTGYDLTALFVGSEGTLGVVVGATVRLLPRPKGQATAAAYFSSVDAAARASVLLATLGVRPAVVELVDGRTLAAIDDLRGTDHATRGAAFLLVQTDGFGAIAEIEVVAESLRQSALSVEVSADAALALALAAARRDALPAIEARGRVLIEDIAVPRSRLAEAFEAVTEISERTGIEIYQFAHAGDGNLHPIIVIPPGFAATEIPAHVQAAADEIFALALRLGGTLTAEHGIGRLKAAWVEREVGPEAHRLMRGIRALFDPRGILNPGTSV</sequence>
<dbReference type="SUPFAM" id="SSF56176">
    <property type="entry name" value="FAD-binding/transporter-associated domain-like"/>
    <property type="match status" value="1"/>
</dbReference>
<dbReference type="Gene3D" id="3.30.465.10">
    <property type="match status" value="1"/>
</dbReference>
<evidence type="ECO:0000256" key="1">
    <source>
        <dbReference type="ARBA" id="ARBA00001974"/>
    </source>
</evidence>
<dbReference type="Gene3D" id="3.30.70.2740">
    <property type="match status" value="1"/>
</dbReference>
<dbReference type="Gene3D" id="1.10.45.10">
    <property type="entry name" value="Vanillyl-alcohol Oxidase, Chain A, domain 4"/>
    <property type="match status" value="1"/>
</dbReference>